<organism evidence="4 5">
    <name type="scientific">Criibacterium bergeronii</name>
    <dbReference type="NCBI Taxonomy" id="1871336"/>
    <lineage>
        <taxon>Bacteria</taxon>
        <taxon>Bacillati</taxon>
        <taxon>Bacillota</taxon>
        <taxon>Clostridia</taxon>
        <taxon>Peptostreptococcales</taxon>
        <taxon>Filifactoraceae</taxon>
        <taxon>Criibacterium</taxon>
    </lineage>
</organism>
<name>A0A371IN30_9FIRM</name>
<dbReference type="GO" id="GO:0008299">
    <property type="term" value="P:isoprenoid biosynthetic process"/>
    <property type="evidence" value="ECO:0007669"/>
    <property type="project" value="UniProtKB-KW"/>
</dbReference>
<dbReference type="PANTHER" id="PTHR32125">
    <property type="entry name" value="2-C-METHYL-D-ERYTHRITOL 4-PHOSPHATE CYTIDYLYLTRANSFERASE, CHLOROPLASTIC"/>
    <property type="match status" value="1"/>
</dbReference>
<comment type="caution">
    <text evidence="4">The sequence shown here is derived from an EMBL/GenBank/DDBJ whole genome shotgun (WGS) entry which is preliminary data.</text>
</comment>
<dbReference type="InterPro" id="IPR050088">
    <property type="entry name" value="IspD/TarI_cytidylyltransf_bact"/>
</dbReference>
<evidence type="ECO:0000313" key="5">
    <source>
        <dbReference type="Proteomes" id="UP000093352"/>
    </source>
</evidence>
<dbReference type="STRING" id="1871336.BBG48_07350"/>
<reference evidence="4 5" key="1">
    <citation type="journal article" date="2016" name="Genome Announc.">
        <title>Draft Genome Sequence of Criibacterium bergeronii gen. nov., sp. nov., Strain CCRI-22567T, Isolated from a Vaginal Sample from a Woman with Bacterial Vaginosis.</title>
        <authorList>
            <person name="Maheux A.F."/>
            <person name="Berube E."/>
            <person name="Boudreau D.K."/>
            <person name="Raymond F."/>
            <person name="Corbeil J."/>
            <person name="Roy P.H."/>
            <person name="Boissinot M."/>
            <person name="Omar R.F."/>
        </authorList>
    </citation>
    <scope>NUCLEOTIDE SEQUENCE [LARGE SCALE GENOMIC DNA]</scope>
    <source>
        <strain evidence="4 5">CCRI-22567</strain>
    </source>
</reference>
<protein>
    <submittedName>
        <fullName evidence="4">2-C-methyl-D-erythritol 4-phosphate cytidylyltransferase</fullName>
    </submittedName>
</protein>
<dbReference type="Proteomes" id="UP000093352">
    <property type="component" value="Unassembled WGS sequence"/>
</dbReference>
<evidence type="ECO:0000256" key="2">
    <source>
        <dbReference type="ARBA" id="ARBA00022695"/>
    </source>
</evidence>
<evidence type="ECO:0000313" key="4">
    <source>
        <dbReference type="EMBL" id="RDY21881.1"/>
    </source>
</evidence>
<sequence length="239" mass="26933">MNVAIVLCAGTGSRMNLVIPKQYMNILGNPLISYSLKAFEKAKTVDKIISVVGDVLVNSLSQKELIFSIKNKYEISKLSADDIILGGSNRQQSVFNALNHISKMINDDDIVAIHDGVRALIKPASIDYIIEQTKIFGCTTFAKKATNTLTRVDEDLLIEQYVDREKVFELETPQCFRFKAIYKSHKKIMVQSNTKITDDTSIVINNGYKVKIIENKYPNNKLTTRNDIAIFETYLAKSN</sequence>
<dbReference type="EMBL" id="MBEW02000003">
    <property type="protein sequence ID" value="RDY21881.1"/>
    <property type="molecule type" value="Genomic_DNA"/>
</dbReference>
<dbReference type="GO" id="GO:0050518">
    <property type="term" value="F:2-C-methyl-D-erythritol 4-phosphate cytidylyltransferase activity"/>
    <property type="evidence" value="ECO:0007669"/>
    <property type="project" value="TreeGrafter"/>
</dbReference>
<dbReference type="CDD" id="cd02516">
    <property type="entry name" value="CDP-ME_synthetase"/>
    <property type="match status" value="1"/>
</dbReference>
<keyword evidence="2 4" id="KW-0548">Nucleotidyltransferase</keyword>
<dbReference type="RefSeq" id="WP_068914218.1">
    <property type="nucleotide sequence ID" value="NZ_MBEW02000003.1"/>
</dbReference>
<dbReference type="AlphaFoldDB" id="A0A371IN30"/>
<gene>
    <name evidence="4" type="ORF">BBG48_002070</name>
</gene>
<dbReference type="InterPro" id="IPR029044">
    <property type="entry name" value="Nucleotide-diphossugar_trans"/>
</dbReference>
<proteinExistence type="predicted"/>
<keyword evidence="3" id="KW-0414">Isoprene biosynthesis</keyword>
<dbReference type="PANTHER" id="PTHR32125:SF4">
    <property type="entry name" value="2-C-METHYL-D-ERYTHRITOL 4-PHOSPHATE CYTIDYLYLTRANSFERASE, CHLOROPLASTIC"/>
    <property type="match status" value="1"/>
</dbReference>
<keyword evidence="1" id="KW-0808">Transferase</keyword>
<accession>A0A371IN30</accession>
<dbReference type="Pfam" id="PF01128">
    <property type="entry name" value="IspD"/>
    <property type="match status" value="1"/>
</dbReference>
<dbReference type="InterPro" id="IPR034683">
    <property type="entry name" value="IspD/TarI"/>
</dbReference>
<dbReference type="Gene3D" id="3.90.550.10">
    <property type="entry name" value="Spore Coat Polysaccharide Biosynthesis Protein SpsA, Chain A"/>
    <property type="match status" value="1"/>
</dbReference>
<keyword evidence="5" id="KW-1185">Reference proteome</keyword>
<evidence type="ECO:0000256" key="1">
    <source>
        <dbReference type="ARBA" id="ARBA00022679"/>
    </source>
</evidence>
<dbReference type="SUPFAM" id="SSF53448">
    <property type="entry name" value="Nucleotide-diphospho-sugar transferases"/>
    <property type="match status" value="1"/>
</dbReference>
<evidence type="ECO:0000256" key="3">
    <source>
        <dbReference type="ARBA" id="ARBA00023229"/>
    </source>
</evidence>